<comment type="caution">
    <text evidence="2">The sequence shown here is derived from an EMBL/GenBank/DDBJ whole genome shotgun (WGS) entry which is preliminary data.</text>
</comment>
<organism evidence="2 3">
    <name type="scientific">Campylobacter portucalensis</name>
    <dbReference type="NCBI Taxonomy" id="2608384"/>
    <lineage>
        <taxon>Bacteria</taxon>
        <taxon>Pseudomonadati</taxon>
        <taxon>Campylobacterota</taxon>
        <taxon>Epsilonproteobacteria</taxon>
        <taxon>Campylobacterales</taxon>
        <taxon>Campylobacteraceae</taxon>
        <taxon>Campylobacter</taxon>
    </lineage>
</organism>
<keyword evidence="3" id="KW-1185">Reference proteome</keyword>
<keyword evidence="1" id="KW-1133">Transmembrane helix</keyword>
<dbReference type="EMBL" id="VWSJ01000069">
    <property type="protein sequence ID" value="MSN97195.1"/>
    <property type="molecule type" value="Genomic_DNA"/>
</dbReference>
<evidence type="ECO:0000313" key="2">
    <source>
        <dbReference type="EMBL" id="MSN97195.1"/>
    </source>
</evidence>
<keyword evidence="1" id="KW-0472">Membrane</keyword>
<evidence type="ECO:0000313" key="3">
    <source>
        <dbReference type="Proteomes" id="UP000476338"/>
    </source>
</evidence>
<evidence type="ECO:0000256" key="1">
    <source>
        <dbReference type="SAM" id="Phobius"/>
    </source>
</evidence>
<accession>A0A6L5WMG3</accession>
<name>A0A6L5WMG3_9BACT</name>
<proteinExistence type="predicted"/>
<gene>
    <name evidence="2" type="ORF">F1B92_08495</name>
</gene>
<feature type="transmembrane region" description="Helical" evidence="1">
    <location>
        <begin position="85"/>
        <end position="103"/>
    </location>
</feature>
<feature type="transmembrane region" description="Helical" evidence="1">
    <location>
        <begin position="56"/>
        <end position="73"/>
    </location>
</feature>
<reference evidence="2 3" key="2">
    <citation type="submission" date="2020-03" db="EMBL/GenBank/DDBJ databases">
        <title>Campylobacter portucalensis sp. nov., a new species of Campylobacter isolated from the reproductive tract of bulls.</title>
        <authorList>
            <person name="Silva M.F."/>
            <person name="Pereira G."/>
            <person name="Carneiro C."/>
            <person name="Hemphill A."/>
            <person name="Mateus L."/>
            <person name="Lopes-Da-Costa L."/>
            <person name="Silva E."/>
        </authorList>
    </citation>
    <scope>NUCLEOTIDE SEQUENCE [LARGE SCALE GENOMIC DNA]</scope>
    <source>
        <strain evidence="2 3">FMV-PI01</strain>
    </source>
</reference>
<reference evidence="2 3" key="1">
    <citation type="submission" date="2019-09" db="EMBL/GenBank/DDBJ databases">
        <authorList>
            <person name="Silva M."/>
            <person name="Pereira G."/>
            <person name="Lopes-Da-Costa L."/>
            <person name="Silva E."/>
        </authorList>
    </citation>
    <scope>NUCLEOTIDE SEQUENCE [LARGE SCALE GENOMIC DNA]</scope>
    <source>
        <strain evidence="2 3">FMV-PI01</strain>
    </source>
</reference>
<dbReference type="Proteomes" id="UP000476338">
    <property type="component" value="Unassembled WGS sequence"/>
</dbReference>
<protein>
    <submittedName>
        <fullName evidence="2">Uncharacterized protein</fullName>
    </submittedName>
</protein>
<dbReference type="AlphaFoldDB" id="A0A6L5WMG3"/>
<feature type="transmembrane region" description="Helical" evidence="1">
    <location>
        <begin position="21"/>
        <end position="44"/>
    </location>
</feature>
<keyword evidence="1" id="KW-0812">Transmembrane</keyword>
<dbReference type="RefSeq" id="WP_154571437.1">
    <property type="nucleotide sequence ID" value="NZ_VWSJ01000069.1"/>
</dbReference>
<sequence>MNLIKAFFKANNLEFKNILTILKYICMFIIIFTFLMMVYEIVSLNALYYNDPYNKFFKIFIVFCLSIIFYIFLPKQKQSLFKNIYFIIILIASLFLFFSYQIFKDYYKEPSELLAKIIDFSSSDISNLTYHIKPIVDKNIQNKEFKEIKKIFKSQGFNKFEKNGNVLNFSIQSIRIKGEKYSFKITLKETKMPYHGVKYELLDVKINQYAVILP</sequence>